<dbReference type="KEGG" id="tva:4771465"/>
<dbReference type="Pfam" id="PF12796">
    <property type="entry name" value="Ank_2"/>
    <property type="match status" value="1"/>
</dbReference>
<dbReference type="OrthoDB" id="194358at2759"/>
<dbReference type="Gene3D" id="1.25.40.20">
    <property type="entry name" value="Ankyrin repeat-containing domain"/>
    <property type="match status" value="1"/>
</dbReference>
<dbReference type="AlphaFoldDB" id="A2E1N9"/>
<dbReference type="InterPro" id="IPR051637">
    <property type="entry name" value="Ank_repeat_dom-contain_49"/>
</dbReference>
<evidence type="ECO:0000256" key="1">
    <source>
        <dbReference type="ARBA" id="ARBA00022737"/>
    </source>
</evidence>
<name>A2E1N9_TRIV3</name>
<keyword evidence="5" id="KW-1185">Reference proteome</keyword>
<dbReference type="EMBL" id="DS113285">
    <property type="protein sequence ID" value="EAY13486.1"/>
    <property type="molecule type" value="Genomic_DNA"/>
</dbReference>
<reference evidence="4" key="1">
    <citation type="submission" date="2006-10" db="EMBL/GenBank/DDBJ databases">
        <authorList>
            <person name="Amadeo P."/>
            <person name="Zhao Q."/>
            <person name="Wortman J."/>
            <person name="Fraser-Liggett C."/>
            <person name="Carlton J."/>
        </authorList>
    </citation>
    <scope>NUCLEOTIDE SEQUENCE</scope>
    <source>
        <strain evidence="4">G3</strain>
    </source>
</reference>
<reference evidence="4" key="2">
    <citation type="journal article" date="2007" name="Science">
        <title>Draft genome sequence of the sexually transmitted pathogen Trichomonas vaginalis.</title>
        <authorList>
            <person name="Carlton J.M."/>
            <person name="Hirt R.P."/>
            <person name="Silva J.C."/>
            <person name="Delcher A.L."/>
            <person name="Schatz M."/>
            <person name="Zhao Q."/>
            <person name="Wortman J.R."/>
            <person name="Bidwell S.L."/>
            <person name="Alsmark U.C.M."/>
            <person name="Besteiro S."/>
            <person name="Sicheritz-Ponten T."/>
            <person name="Noel C.J."/>
            <person name="Dacks J.B."/>
            <person name="Foster P.G."/>
            <person name="Simillion C."/>
            <person name="Van de Peer Y."/>
            <person name="Miranda-Saavedra D."/>
            <person name="Barton G.J."/>
            <person name="Westrop G.D."/>
            <person name="Mueller S."/>
            <person name="Dessi D."/>
            <person name="Fiori P.L."/>
            <person name="Ren Q."/>
            <person name="Paulsen I."/>
            <person name="Zhang H."/>
            <person name="Bastida-Corcuera F.D."/>
            <person name="Simoes-Barbosa A."/>
            <person name="Brown M.T."/>
            <person name="Hayes R.D."/>
            <person name="Mukherjee M."/>
            <person name="Okumura C.Y."/>
            <person name="Schneider R."/>
            <person name="Smith A.J."/>
            <person name="Vanacova S."/>
            <person name="Villalvazo M."/>
            <person name="Haas B.J."/>
            <person name="Pertea M."/>
            <person name="Feldblyum T.V."/>
            <person name="Utterback T.R."/>
            <person name="Shu C.L."/>
            <person name="Osoegawa K."/>
            <person name="de Jong P.J."/>
            <person name="Hrdy I."/>
            <person name="Horvathova L."/>
            <person name="Zubacova Z."/>
            <person name="Dolezal P."/>
            <person name="Malik S.B."/>
            <person name="Logsdon J.M. Jr."/>
            <person name="Henze K."/>
            <person name="Gupta A."/>
            <person name="Wang C.C."/>
            <person name="Dunne R.L."/>
            <person name="Upcroft J.A."/>
            <person name="Upcroft P."/>
            <person name="White O."/>
            <person name="Salzberg S.L."/>
            <person name="Tang P."/>
            <person name="Chiu C.-H."/>
            <person name="Lee Y.-S."/>
            <person name="Embley T.M."/>
            <person name="Coombs G.H."/>
            <person name="Mottram J.C."/>
            <person name="Tachezy J."/>
            <person name="Fraser-Liggett C.M."/>
            <person name="Johnson P.J."/>
        </authorList>
    </citation>
    <scope>NUCLEOTIDE SEQUENCE [LARGE SCALE GENOMIC DNA]</scope>
    <source>
        <strain evidence="4">G3</strain>
    </source>
</reference>
<dbReference type="SMR" id="A2E1N9"/>
<protein>
    <submittedName>
        <fullName evidence="4">Uncharacterized protein</fullName>
    </submittedName>
</protein>
<dbReference type="InParanoid" id="A2E1N9"/>
<dbReference type="InterPro" id="IPR002110">
    <property type="entry name" value="Ankyrin_rpt"/>
</dbReference>
<dbReference type="RefSeq" id="XP_001325709.1">
    <property type="nucleotide sequence ID" value="XM_001325674.1"/>
</dbReference>
<dbReference type="InterPro" id="IPR036770">
    <property type="entry name" value="Ankyrin_rpt-contain_sf"/>
</dbReference>
<dbReference type="SUPFAM" id="SSF48403">
    <property type="entry name" value="Ankyrin repeat"/>
    <property type="match status" value="1"/>
</dbReference>
<evidence type="ECO:0000313" key="4">
    <source>
        <dbReference type="EMBL" id="EAY13486.1"/>
    </source>
</evidence>
<dbReference type="PANTHER" id="PTHR24180">
    <property type="entry name" value="CYCLIN-DEPENDENT KINASE INHIBITOR 2C-RELATED"/>
    <property type="match status" value="1"/>
</dbReference>
<organism evidence="4 5">
    <name type="scientific">Trichomonas vaginalis (strain ATCC PRA-98 / G3)</name>
    <dbReference type="NCBI Taxonomy" id="412133"/>
    <lineage>
        <taxon>Eukaryota</taxon>
        <taxon>Metamonada</taxon>
        <taxon>Parabasalia</taxon>
        <taxon>Trichomonadida</taxon>
        <taxon>Trichomonadidae</taxon>
        <taxon>Trichomonas</taxon>
    </lineage>
</organism>
<evidence type="ECO:0000256" key="3">
    <source>
        <dbReference type="PROSITE-ProRule" id="PRU00023"/>
    </source>
</evidence>
<accession>A2E1N9</accession>
<evidence type="ECO:0000256" key="2">
    <source>
        <dbReference type="ARBA" id="ARBA00023043"/>
    </source>
</evidence>
<dbReference type="VEuPathDB" id="TrichDB:TVAG_206540"/>
<sequence>MEEPLFILQPRKNCIELAKLLLSHGAKVNIKDDHGETALNKASRYNNDEIVRLIISYGAKK</sequence>
<dbReference type="PANTHER" id="PTHR24180:SF45">
    <property type="entry name" value="POLY [ADP-RIBOSE] POLYMERASE TANKYRASE"/>
    <property type="match status" value="1"/>
</dbReference>
<keyword evidence="1" id="KW-0677">Repeat</keyword>
<dbReference type="Proteomes" id="UP000001542">
    <property type="component" value="Unassembled WGS sequence"/>
</dbReference>
<gene>
    <name evidence="4" type="ORF">TVAG_206540</name>
</gene>
<keyword evidence="2 3" id="KW-0040">ANK repeat</keyword>
<dbReference type="PROSITE" id="PS50088">
    <property type="entry name" value="ANK_REPEAT"/>
    <property type="match status" value="1"/>
</dbReference>
<dbReference type="VEuPathDB" id="TrichDB:TVAGG3_0515030"/>
<dbReference type="PROSITE" id="PS50297">
    <property type="entry name" value="ANK_REP_REGION"/>
    <property type="match status" value="1"/>
</dbReference>
<feature type="repeat" description="ANK" evidence="3">
    <location>
        <begin position="34"/>
        <end position="61"/>
    </location>
</feature>
<proteinExistence type="predicted"/>
<evidence type="ECO:0000313" key="5">
    <source>
        <dbReference type="Proteomes" id="UP000001542"/>
    </source>
</evidence>